<dbReference type="Proteomes" id="UP000650833">
    <property type="component" value="Unassembled WGS sequence"/>
</dbReference>
<dbReference type="InterPro" id="IPR029021">
    <property type="entry name" value="Prot-tyrosine_phosphatase-like"/>
</dbReference>
<dbReference type="OrthoDB" id="6375174at2759"/>
<dbReference type="SUPFAM" id="SSF52799">
    <property type="entry name" value="(Phosphotyrosine protein) phosphatases II"/>
    <property type="match status" value="1"/>
</dbReference>
<name>A0A8H7QWX6_9FUNG</name>
<feature type="region of interest" description="Disordered" evidence="2">
    <location>
        <begin position="222"/>
        <end position="272"/>
    </location>
</feature>
<evidence type="ECO:0000259" key="3">
    <source>
        <dbReference type="PROSITE" id="PS50054"/>
    </source>
</evidence>
<feature type="domain" description="Tyrosine-protein phosphatase" evidence="3">
    <location>
        <begin position="13"/>
        <end position="163"/>
    </location>
</feature>
<sequence>MAVKLPNLIPPFRFTMVEENLFRGGYPKPRNKRFLKRLRLKTILSLIPDKLIPEMQEFCEENNINLLHLTVDKMKEDNIPLTYNKTLMALQLMIDPANHPLYIHCLDGADVTGLVIACLRKLQMWSISSALGEFARNLHTNVISSEEFEFVENFKNFEVTIPMTLPLWLWSGQVNFRKHTSLRLKFLNPEMMTEEERELKDLKEKKEKEKEDYYKKRKNDLLDNLFDPNTPGTRHRSSTNNTNLNNGNNNINNNTSLSSVNNNNSNNNTNSSLLPSITTSVIDDVYAASSSSAASENARHRNDVDNAKDPYLVDVDVDVDGVMMDGLDQVEYMNRAGGGSSVNRFYGDGNDDVLLMDDDGDIYNGEQGTRFTTEPISRTLEALALEGLTEF</sequence>
<evidence type="ECO:0000313" key="4">
    <source>
        <dbReference type="EMBL" id="KAG2199842.1"/>
    </source>
</evidence>
<dbReference type="PANTHER" id="PTHR31126">
    <property type="entry name" value="TYROSINE-PROTEIN PHOSPHATASE"/>
    <property type="match status" value="1"/>
</dbReference>
<dbReference type="Gene3D" id="3.90.190.10">
    <property type="entry name" value="Protein tyrosine phosphatase superfamily"/>
    <property type="match status" value="1"/>
</dbReference>
<dbReference type="PANTHER" id="PTHR31126:SF14">
    <property type="entry name" value="TYROSINE-PROTEIN PHOSPHATASE OCA6-RELATED"/>
    <property type="match status" value="1"/>
</dbReference>
<dbReference type="InterPro" id="IPR004861">
    <property type="entry name" value="Siw14-like"/>
</dbReference>
<dbReference type="PROSITE" id="PS50054">
    <property type="entry name" value="TYR_PHOSPHATASE_DUAL"/>
    <property type="match status" value="1"/>
</dbReference>
<organism evidence="4 5">
    <name type="scientific">Mucor plumbeus</name>
    <dbReference type="NCBI Taxonomy" id="97098"/>
    <lineage>
        <taxon>Eukaryota</taxon>
        <taxon>Fungi</taxon>
        <taxon>Fungi incertae sedis</taxon>
        <taxon>Mucoromycota</taxon>
        <taxon>Mucoromycotina</taxon>
        <taxon>Mucoromycetes</taxon>
        <taxon>Mucorales</taxon>
        <taxon>Mucorineae</taxon>
        <taxon>Mucoraceae</taxon>
        <taxon>Mucor</taxon>
    </lineage>
</organism>
<dbReference type="FunFam" id="3.90.190.10:FF:000084">
    <property type="entry name" value="Tyrosine phospatase-like protein"/>
    <property type="match status" value="1"/>
</dbReference>
<reference evidence="4" key="1">
    <citation type="submission" date="2020-12" db="EMBL/GenBank/DDBJ databases">
        <title>Metabolic potential, ecology and presence of endohyphal bacteria is reflected in genomic diversity of Mucoromycotina.</title>
        <authorList>
            <person name="Muszewska A."/>
            <person name="Okrasinska A."/>
            <person name="Steczkiewicz K."/>
            <person name="Drgas O."/>
            <person name="Orlowska M."/>
            <person name="Perlinska-Lenart U."/>
            <person name="Aleksandrzak-Piekarczyk T."/>
            <person name="Szatraj K."/>
            <person name="Zielenkiewicz U."/>
            <person name="Pilsyk S."/>
            <person name="Malc E."/>
            <person name="Mieczkowski P."/>
            <person name="Kruszewska J.S."/>
            <person name="Biernat P."/>
            <person name="Pawlowska J."/>
        </authorList>
    </citation>
    <scope>NUCLEOTIDE SEQUENCE</scope>
    <source>
        <strain evidence="4">CBS 226.32</strain>
    </source>
</reference>
<evidence type="ECO:0000256" key="1">
    <source>
        <dbReference type="SAM" id="Coils"/>
    </source>
</evidence>
<protein>
    <recommendedName>
        <fullName evidence="3">Tyrosine-protein phosphatase domain-containing protein</fullName>
    </recommendedName>
</protein>
<dbReference type="CDD" id="cd17663">
    <property type="entry name" value="PFA-DSP_Oca6"/>
    <property type="match status" value="1"/>
</dbReference>
<gene>
    <name evidence="4" type="ORF">INT46_002726</name>
</gene>
<feature type="compositionally biased region" description="Low complexity" evidence="2">
    <location>
        <begin position="238"/>
        <end position="272"/>
    </location>
</feature>
<evidence type="ECO:0000313" key="5">
    <source>
        <dbReference type="Proteomes" id="UP000650833"/>
    </source>
</evidence>
<dbReference type="InterPro" id="IPR020422">
    <property type="entry name" value="TYR_PHOSPHATASE_DUAL_dom"/>
</dbReference>
<dbReference type="AlphaFoldDB" id="A0A8H7QWX6"/>
<dbReference type="Pfam" id="PF03162">
    <property type="entry name" value="Y_phosphatase2"/>
    <property type="match status" value="1"/>
</dbReference>
<accession>A0A8H7QWX6</accession>
<keyword evidence="1" id="KW-0175">Coiled coil</keyword>
<proteinExistence type="predicted"/>
<evidence type="ECO:0000256" key="2">
    <source>
        <dbReference type="SAM" id="MobiDB-lite"/>
    </source>
</evidence>
<dbReference type="GO" id="GO:0016791">
    <property type="term" value="F:phosphatase activity"/>
    <property type="evidence" value="ECO:0007669"/>
    <property type="project" value="TreeGrafter"/>
</dbReference>
<dbReference type="EMBL" id="JAEPRC010000336">
    <property type="protein sequence ID" value="KAG2199842.1"/>
    <property type="molecule type" value="Genomic_DNA"/>
</dbReference>
<keyword evidence="5" id="KW-1185">Reference proteome</keyword>
<feature type="coiled-coil region" evidence="1">
    <location>
        <begin position="192"/>
        <end position="219"/>
    </location>
</feature>
<comment type="caution">
    <text evidence="4">The sequence shown here is derived from an EMBL/GenBank/DDBJ whole genome shotgun (WGS) entry which is preliminary data.</text>
</comment>